<protein>
    <recommendedName>
        <fullName evidence="3">FAD-binding domain-containing protein</fullName>
    </recommendedName>
</protein>
<name>A0A085W727_9BACT</name>
<dbReference type="OrthoDB" id="9790035at2"/>
<dbReference type="RefSeq" id="WP_044195785.1">
    <property type="nucleotide sequence ID" value="NZ_JMCB01000017.1"/>
</dbReference>
<accession>A0A085W727</accession>
<proteinExistence type="predicted"/>
<comment type="caution">
    <text evidence="1">The sequence shown here is derived from an EMBL/GenBank/DDBJ whole genome shotgun (WGS) entry which is preliminary data.</text>
</comment>
<dbReference type="Proteomes" id="UP000028725">
    <property type="component" value="Unassembled WGS sequence"/>
</dbReference>
<evidence type="ECO:0008006" key="3">
    <source>
        <dbReference type="Google" id="ProtNLM"/>
    </source>
</evidence>
<dbReference type="STRING" id="394096.DB31_2608"/>
<evidence type="ECO:0000313" key="1">
    <source>
        <dbReference type="EMBL" id="KFE63490.1"/>
    </source>
</evidence>
<dbReference type="AlphaFoldDB" id="A0A085W727"/>
<keyword evidence="2" id="KW-1185">Reference proteome</keyword>
<gene>
    <name evidence="1" type="ORF">DB31_2608</name>
</gene>
<dbReference type="InterPro" id="IPR036188">
    <property type="entry name" value="FAD/NAD-bd_sf"/>
</dbReference>
<organism evidence="1 2">
    <name type="scientific">Hyalangium minutum</name>
    <dbReference type="NCBI Taxonomy" id="394096"/>
    <lineage>
        <taxon>Bacteria</taxon>
        <taxon>Pseudomonadati</taxon>
        <taxon>Myxococcota</taxon>
        <taxon>Myxococcia</taxon>
        <taxon>Myxococcales</taxon>
        <taxon>Cystobacterineae</taxon>
        <taxon>Archangiaceae</taxon>
        <taxon>Hyalangium</taxon>
    </lineage>
</organism>
<dbReference type="Gene3D" id="3.50.50.60">
    <property type="entry name" value="FAD/NAD(P)-binding domain"/>
    <property type="match status" value="1"/>
</dbReference>
<dbReference type="PANTHER" id="PTHR43422:SF3">
    <property type="entry name" value="THIAMINE THIAZOLE SYNTHASE"/>
    <property type="match status" value="1"/>
</dbReference>
<sequence>MDSTSPVPQRLSGKRAVVIGGSMTGLVTARVLSDHFEEVTLIERDVLGDELTTARKGVPQGRHLHILLARGEQILSQLFPGFVPGLVQEGAELLDFGRDLAWFFYGSWLVRTDDSLPMICVSRPLLEAHVRRRVFATRGVRKLDGHEVSGLRTTPDRQRVTGVTVQRPGDPSSAEALEADLVVEASGRGSRLPTWLEGLGYPRPEETSIEIDLGYATRLYRQPSPSPYPWKALYVQDATPSRRQGVITPVEGGRWIVTLAGILGEHPPRDPQGFLDFAKSLQHDELYRAVSSAEPLSDIEVYRFPAHLRRHYERLPRFPEGLVVAGDASTSFSPTFGQGMSAACLTAMALDQALVAQRQRRGPGNLTGLPRHYHSAAAKATLQPWLLASGEDFRFPEVKGQRPLSFTMMRWFVKHLLRAARTDAVVYKRFMRITHLLSPVEELLDPRVLVRVMRAPDVSSTGEPFASTLKKTG</sequence>
<dbReference type="SUPFAM" id="SSF51905">
    <property type="entry name" value="FAD/NAD(P)-binding domain"/>
    <property type="match status" value="1"/>
</dbReference>
<dbReference type="EMBL" id="JMCB01000017">
    <property type="protein sequence ID" value="KFE63490.1"/>
    <property type="molecule type" value="Genomic_DNA"/>
</dbReference>
<evidence type="ECO:0000313" key="2">
    <source>
        <dbReference type="Proteomes" id="UP000028725"/>
    </source>
</evidence>
<dbReference type="PANTHER" id="PTHR43422">
    <property type="entry name" value="THIAMINE THIAZOLE SYNTHASE"/>
    <property type="match status" value="1"/>
</dbReference>
<reference evidence="1 2" key="1">
    <citation type="submission" date="2014-04" db="EMBL/GenBank/DDBJ databases">
        <title>Genome assembly of Hyalangium minutum DSM 14724.</title>
        <authorList>
            <person name="Sharma G."/>
            <person name="Subramanian S."/>
        </authorList>
    </citation>
    <scope>NUCLEOTIDE SEQUENCE [LARGE SCALE GENOMIC DNA]</scope>
    <source>
        <strain evidence="1 2">DSM 14724</strain>
    </source>
</reference>